<protein>
    <submittedName>
        <fullName evidence="1">Chromosome partitioning protein ParB</fullName>
    </submittedName>
</protein>
<keyword evidence="2" id="KW-1185">Reference proteome</keyword>
<gene>
    <name evidence="1" type="ORF">GCM10022242_39730</name>
</gene>
<sequence>MPDKHSRDVADGRAFWWTEGLWAAAEGLPVFRVPIAAIKEFDEDCWFNGTAPTCREVAEHALRITRADLRYPIIFASDGRLMDGRHRIAHAWMEGVREVDAVRFDVDPEPDWPEPASS</sequence>
<comment type="caution">
    <text evidence="1">The sequence shown here is derived from an EMBL/GenBank/DDBJ whole genome shotgun (WGS) entry which is preliminary data.</text>
</comment>
<proteinExistence type="predicted"/>
<organism evidence="1 2">
    <name type="scientific">Nocardioides panacisoli</name>
    <dbReference type="NCBI Taxonomy" id="627624"/>
    <lineage>
        <taxon>Bacteria</taxon>
        <taxon>Bacillati</taxon>
        <taxon>Actinomycetota</taxon>
        <taxon>Actinomycetes</taxon>
        <taxon>Propionibacteriales</taxon>
        <taxon>Nocardioidaceae</taxon>
        <taxon>Nocardioides</taxon>
    </lineage>
</organism>
<dbReference type="EMBL" id="BAABAH010000020">
    <property type="protein sequence ID" value="GAA3834742.1"/>
    <property type="molecule type" value="Genomic_DNA"/>
</dbReference>
<name>A0ABP7J5T6_9ACTN</name>
<dbReference type="Proteomes" id="UP001501821">
    <property type="component" value="Unassembled WGS sequence"/>
</dbReference>
<accession>A0ABP7J5T6</accession>
<reference evidence="2" key="1">
    <citation type="journal article" date="2019" name="Int. J. Syst. Evol. Microbiol.">
        <title>The Global Catalogue of Microorganisms (GCM) 10K type strain sequencing project: providing services to taxonomists for standard genome sequencing and annotation.</title>
        <authorList>
            <consortium name="The Broad Institute Genomics Platform"/>
            <consortium name="The Broad Institute Genome Sequencing Center for Infectious Disease"/>
            <person name="Wu L."/>
            <person name="Ma J."/>
        </authorList>
    </citation>
    <scope>NUCLEOTIDE SEQUENCE [LARGE SCALE GENOMIC DNA]</scope>
    <source>
        <strain evidence="2">JCM 16953</strain>
    </source>
</reference>
<evidence type="ECO:0000313" key="2">
    <source>
        <dbReference type="Proteomes" id="UP001501821"/>
    </source>
</evidence>
<evidence type="ECO:0000313" key="1">
    <source>
        <dbReference type="EMBL" id="GAA3834742.1"/>
    </source>
</evidence>